<keyword evidence="16" id="KW-1185">Reference proteome</keyword>
<proteinExistence type="inferred from homology"/>
<evidence type="ECO:0000259" key="13">
    <source>
        <dbReference type="Pfam" id="PF03958"/>
    </source>
</evidence>
<dbReference type="PANTHER" id="PTHR30332:SF24">
    <property type="entry name" value="SECRETIN GSPD-RELATED"/>
    <property type="match status" value="1"/>
</dbReference>
<feature type="domain" description="NolW-like" evidence="13">
    <location>
        <begin position="204"/>
        <end position="269"/>
    </location>
</feature>
<protein>
    <submittedName>
        <fullName evidence="15">Type II secretion system protein D</fullName>
    </submittedName>
</protein>
<dbReference type="PRINTS" id="PR01032">
    <property type="entry name" value="PHAGEIV"/>
</dbReference>
<evidence type="ECO:0000313" key="15">
    <source>
        <dbReference type="EMBL" id="GLR63087.1"/>
    </source>
</evidence>
<dbReference type="InterPro" id="IPR005644">
    <property type="entry name" value="NolW-like"/>
</dbReference>
<dbReference type="PANTHER" id="PTHR30332">
    <property type="entry name" value="PROBABLE GENERAL SECRETION PATHWAY PROTEIN D"/>
    <property type="match status" value="1"/>
</dbReference>
<evidence type="ECO:0000259" key="12">
    <source>
        <dbReference type="Pfam" id="PF00263"/>
    </source>
</evidence>
<comment type="similarity">
    <text evidence="2">Belongs to the bacterial secretin family. GSP D subfamily.</text>
</comment>
<comment type="caution">
    <text evidence="15">The sequence shown here is derived from an EMBL/GenBank/DDBJ whole genome shotgun (WGS) entry which is preliminary data.</text>
</comment>
<dbReference type="NCBIfam" id="TIGR02517">
    <property type="entry name" value="type_II_gspD"/>
    <property type="match status" value="1"/>
</dbReference>
<evidence type="ECO:0000313" key="16">
    <source>
        <dbReference type="Proteomes" id="UP001156682"/>
    </source>
</evidence>
<evidence type="ECO:0000256" key="2">
    <source>
        <dbReference type="ARBA" id="ARBA00006980"/>
    </source>
</evidence>
<organism evidence="15 16">
    <name type="scientific">Marinospirillum insulare</name>
    <dbReference type="NCBI Taxonomy" id="217169"/>
    <lineage>
        <taxon>Bacteria</taxon>
        <taxon>Pseudomonadati</taxon>
        <taxon>Pseudomonadota</taxon>
        <taxon>Gammaproteobacteria</taxon>
        <taxon>Oceanospirillales</taxon>
        <taxon>Oceanospirillaceae</taxon>
        <taxon>Marinospirillum</taxon>
    </lineage>
</organism>
<evidence type="ECO:0000256" key="11">
    <source>
        <dbReference type="SAM" id="SignalP"/>
    </source>
</evidence>
<dbReference type="Gene3D" id="3.30.1370.120">
    <property type="match status" value="3"/>
</dbReference>
<dbReference type="Proteomes" id="UP001156682">
    <property type="component" value="Unassembled WGS sequence"/>
</dbReference>
<dbReference type="InterPro" id="IPR004846">
    <property type="entry name" value="T2SS/T3SS_dom"/>
</dbReference>
<dbReference type="InterPro" id="IPR050810">
    <property type="entry name" value="Bact_Secretion_Sys_Channel"/>
</dbReference>
<dbReference type="RefSeq" id="WP_051610174.1">
    <property type="nucleotide sequence ID" value="NZ_BSOR01000011.1"/>
</dbReference>
<gene>
    <name evidence="15" type="primary">xcpQ</name>
    <name evidence="15" type="ORF">GCM10007878_05220</name>
</gene>
<name>A0ABQ5ZVP2_9GAMM</name>
<dbReference type="InterPro" id="IPR001775">
    <property type="entry name" value="GspD/PilQ"/>
</dbReference>
<evidence type="ECO:0000256" key="1">
    <source>
        <dbReference type="ARBA" id="ARBA00004442"/>
    </source>
</evidence>
<dbReference type="EMBL" id="BSOR01000011">
    <property type="protein sequence ID" value="GLR63087.1"/>
    <property type="molecule type" value="Genomic_DNA"/>
</dbReference>
<keyword evidence="3 10" id="KW-0813">Transport</keyword>
<evidence type="ECO:0000256" key="7">
    <source>
        <dbReference type="ARBA" id="ARBA00022927"/>
    </source>
</evidence>
<dbReference type="PRINTS" id="PR00811">
    <property type="entry name" value="BCTERIALGSPD"/>
</dbReference>
<keyword evidence="8" id="KW-0472">Membrane</keyword>
<keyword evidence="9" id="KW-0998">Cell outer membrane</keyword>
<dbReference type="Pfam" id="PF21305">
    <property type="entry name" value="type_II_gspD_N0"/>
    <property type="match status" value="1"/>
</dbReference>
<feature type="chain" id="PRO_5046770393" evidence="11">
    <location>
        <begin position="30"/>
        <end position="664"/>
    </location>
</feature>
<evidence type="ECO:0000256" key="5">
    <source>
        <dbReference type="ARBA" id="ARBA00022692"/>
    </source>
</evidence>
<evidence type="ECO:0000256" key="3">
    <source>
        <dbReference type="ARBA" id="ARBA00022448"/>
    </source>
</evidence>
<keyword evidence="7" id="KW-0653">Protein transport</keyword>
<evidence type="ECO:0000256" key="4">
    <source>
        <dbReference type="ARBA" id="ARBA00022452"/>
    </source>
</evidence>
<dbReference type="InterPro" id="IPR049371">
    <property type="entry name" value="GspD-like_N0"/>
</dbReference>
<keyword evidence="4" id="KW-1134">Transmembrane beta strand</keyword>
<reference evidence="16" key="1">
    <citation type="journal article" date="2019" name="Int. J. Syst. Evol. Microbiol.">
        <title>The Global Catalogue of Microorganisms (GCM) 10K type strain sequencing project: providing services to taxonomists for standard genome sequencing and annotation.</title>
        <authorList>
            <consortium name="The Broad Institute Genomics Platform"/>
            <consortium name="The Broad Institute Genome Sequencing Center for Infectious Disease"/>
            <person name="Wu L."/>
            <person name="Ma J."/>
        </authorList>
    </citation>
    <scope>NUCLEOTIDE SEQUENCE [LARGE SCALE GENOMIC DNA]</scope>
    <source>
        <strain evidence="16">NBRC 100033</strain>
    </source>
</reference>
<feature type="domain" description="NolW-like" evidence="13">
    <location>
        <begin position="139"/>
        <end position="198"/>
    </location>
</feature>
<evidence type="ECO:0000256" key="10">
    <source>
        <dbReference type="RuleBase" id="RU004004"/>
    </source>
</evidence>
<feature type="domain" description="Type II/III secretion system secretin-like" evidence="12">
    <location>
        <begin position="438"/>
        <end position="599"/>
    </location>
</feature>
<dbReference type="InterPro" id="IPR038591">
    <property type="entry name" value="NolW-like_sf"/>
</dbReference>
<feature type="signal peptide" evidence="11">
    <location>
        <begin position="1"/>
        <end position="29"/>
    </location>
</feature>
<accession>A0ABQ5ZVP2</accession>
<evidence type="ECO:0000256" key="6">
    <source>
        <dbReference type="ARBA" id="ARBA00022729"/>
    </source>
</evidence>
<evidence type="ECO:0000256" key="9">
    <source>
        <dbReference type="ARBA" id="ARBA00023237"/>
    </source>
</evidence>
<evidence type="ECO:0000259" key="14">
    <source>
        <dbReference type="Pfam" id="PF21305"/>
    </source>
</evidence>
<evidence type="ECO:0000256" key="8">
    <source>
        <dbReference type="ARBA" id="ARBA00023136"/>
    </source>
</evidence>
<dbReference type="Pfam" id="PF03958">
    <property type="entry name" value="Secretin_N"/>
    <property type="match status" value="3"/>
</dbReference>
<dbReference type="Pfam" id="PF00263">
    <property type="entry name" value="Secretin"/>
    <property type="match status" value="1"/>
</dbReference>
<keyword evidence="6 11" id="KW-0732">Signal</keyword>
<comment type="subcellular location">
    <subcellularLocation>
        <location evidence="1 10">Cell outer membrane</location>
    </subcellularLocation>
</comment>
<feature type="domain" description="GspD-like N0" evidence="14">
    <location>
        <begin position="40"/>
        <end position="110"/>
    </location>
</feature>
<dbReference type="InterPro" id="IPR013356">
    <property type="entry name" value="T2SS_GspD"/>
</dbReference>
<feature type="domain" description="NolW-like" evidence="13">
    <location>
        <begin position="274"/>
        <end position="348"/>
    </location>
</feature>
<sequence length="664" mass="72498">MKRLRIKNRLSKVWLVVLALTVVPLPALALATTDDEHFSVNLQDVELSEFIDSVGRITATTFLVDPRVRGKVSIRSQQKLTANEVYEVFLSQLRVNGFAAVALNDGTQKIVPEQTARLEAIPVESNEQPNSNGKDILATRVLSLHNSDAAQLVNILTPLMDRRIGVITHYAPTNLLILTDWGTNLERLANLVQRIDQVSSENLAVIPLEHASASEMEQLLTQLLRREGRGGQPPQIMSDSRLNLLLVKADQATRKEIQRLVTELDQPVERSATTQVFYLRHAKAAEMATLLQAMTDEQTAPTSEKAGTNKKAMIQAHESTNALVVAGNPDQIREMRLLVDQLDIRRAQVLVEAIIVEISDTQARDLGVQWLMVDQNSGSIPLVSGNFTGKEGLGSIAAGAASGGTEGALGALAGLQGITAGVGRISKNGISFGVLLNALQSNTNFNILSTPSILTLDNAEASILVGQEVPFVTGSTAGDNNANPFTTIQRKEVGVRLQITPQINDGNSVRLEILQEVSNIEESVKASDIITNKREIKTTVMADNNDIIVLGGLIREDESETYSKVPLLGDIPFIGALFRSTSISREKRNLMVFIKPQIMHDRDSLAKVSSEKYRYMRAAHLLESGNEARMEAWGAAQVSQGTSLKDLFPSRREQRAAVLNKQAN</sequence>
<keyword evidence="5" id="KW-0812">Transmembrane</keyword>